<feature type="domain" description="ABC3 transporter permease C-terminal" evidence="9">
    <location>
        <begin position="283"/>
        <end position="408"/>
    </location>
</feature>
<dbReference type="OrthoDB" id="9808461at2"/>
<evidence type="ECO:0000256" key="2">
    <source>
        <dbReference type="ARBA" id="ARBA00005236"/>
    </source>
</evidence>
<dbReference type="PANTHER" id="PTHR30489:SF0">
    <property type="entry name" value="LIPOPROTEIN-RELEASING SYSTEM TRANSMEMBRANE PROTEIN LOLE"/>
    <property type="match status" value="1"/>
</dbReference>
<keyword evidence="4" id="KW-1003">Cell membrane</keyword>
<evidence type="ECO:0000256" key="6">
    <source>
        <dbReference type="ARBA" id="ARBA00022989"/>
    </source>
</evidence>
<sequence>MAFEVFIGGRYLRAKRREAFASLITVLSLCGVGLGVTALIVVIAVMTGAEAHIKERILGSTPHVIVMPGGMAQGMGEYMEARKEILQVPGVSGAAPFIQSQAMIRSRRGASGALLRGVNPVLSNEIFDLKDKVEPPGAWDRLVPDEASNPEGRPGIILGKEMAGNLNVIPGDVISIISPSGTLSPVGMMPTMQRLEVVGVFSGGMYEYDSTLAWMDLKQAQKFLRMGDAVSGMEVRVKDIYKADKIASEITRALGPMFWATDWMRMNKNLFEALKMEKRAMFVILILIVLVAAFNISTTLIMMVTEKRKDIAILKAMGATKSSILKIFMLNGMFIGIVGTALGISIGTLLCTILEKYQFIKLDGSVYLFDRLPVKMEMFDVLVISGAALLICLLATLYPAWRASRLDPVEIIRYG</sequence>
<dbReference type="GO" id="GO:0044874">
    <property type="term" value="P:lipoprotein localization to outer membrane"/>
    <property type="evidence" value="ECO:0007669"/>
    <property type="project" value="TreeGrafter"/>
</dbReference>
<dbReference type="RefSeq" id="WP_073472119.1">
    <property type="nucleotide sequence ID" value="NZ_FQZU01000001.1"/>
</dbReference>
<dbReference type="GO" id="GO:0098797">
    <property type="term" value="C:plasma membrane protein complex"/>
    <property type="evidence" value="ECO:0007669"/>
    <property type="project" value="TreeGrafter"/>
</dbReference>
<keyword evidence="6 8" id="KW-1133">Transmembrane helix</keyword>
<feature type="transmembrane region" description="Helical" evidence="8">
    <location>
        <begin position="324"/>
        <end position="351"/>
    </location>
</feature>
<evidence type="ECO:0000256" key="8">
    <source>
        <dbReference type="SAM" id="Phobius"/>
    </source>
</evidence>
<dbReference type="InterPro" id="IPR003838">
    <property type="entry name" value="ABC3_permease_C"/>
</dbReference>
<feature type="transmembrane region" description="Helical" evidence="8">
    <location>
        <begin position="280"/>
        <end position="304"/>
    </location>
</feature>
<evidence type="ECO:0000256" key="3">
    <source>
        <dbReference type="ARBA" id="ARBA00022448"/>
    </source>
</evidence>
<dbReference type="GO" id="GO:0042953">
    <property type="term" value="P:lipoprotein transport"/>
    <property type="evidence" value="ECO:0007669"/>
    <property type="project" value="InterPro"/>
</dbReference>
<dbReference type="InterPro" id="IPR051447">
    <property type="entry name" value="Lipoprotein-release_system"/>
</dbReference>
<dbReference type="STRING" id="1121393.SAMN02745216_00276"/>
<dbReference type="NCBIfam" id="TIGR02212">
    <property type="entry name" value="lolCE"/>
    <property type="match status" value="1"/>
</dbReference>
<feature type="domain" description="MacB-like periplasmic core" evidence="10">
    <location>
        <begin position="25"/>
        <end position="252"/>
    </location>
</feature>
<dbReference type="EMBL" id="FQZU01000001">
    <property type="protein sequence ID" value="SHI62079.1"/>
    <property type="molecule type" value="Genomic_DNA"/>
</dbReference>
<evidence type="ECO:0000259" key="10">
    <source>
        <dbReference type="Pfam" id="PF12704"/>
    </source>
</evidence>
<keyword evidence="3" id="KW-0813">Transport</keyword>
<evidence type="ECO:0000256" key="7">
    <source>
        <dbReference type="ARBA" id="ARBA00023136"/>
    </source>
</evidence>
<feature type="transmembrane region" description="Helical" evidence="8">
    <location>
        <begin position="20"/>
        <end position="46"/>
    </location>
</feature>
<name>A0A1M6CMA7_9BACT</name>
<evidence type="ECO:0000256" key="5">
    <source>
        <dbReference type="ARBA" id="ARBA00022692"/>
    </source>
</evidence>
<dbReference type="AlphaFoldDB" id="A0A1M6CMA7"/>
<organism evidence="11 12">
    <name type="scientific">Desulfatibacillum alkenivorans DSM 16219</name>
    <dbReference type="NCBI Taxonomy" id="1121393"/>
    <lineage>
        <taxon>Bacteria</taxon>
        <taxon>Pseudomonadati</taxon>
        <taxon>Thermodesulfobacteriota</taxon>
        <taxon>Desulfobacteria</taxon>
        <taxon>Desulfobacterales</taxon>
        <taxon>Desulfatibacillaceae</taxon>
        <taxon>Desulfatibacillum</taxon>
    </lineage>
</organism>
<evidence type="ECO:0000256" key="1">
    <source>
        <dbReference type="ARBA" id="ARBA00004651"/>
    </source>
</evidence>
<proteinExistence type="inferred from homology"/>
<evidence type="ECO:0000313" key="12">
    <source>
        <dbReference type="Proteomes" id="UP000183994"/>
    </source>
</evidence>
<gene>
    <name evidence="11" type="ORF">SAMN02745216_00276</name>
</gene>
<dbReference type="PANTHER" id="PTHR30489">
    <property type="entry name" value="LIPOPROTEIN-RELEASING SYSTEM TRANSMEMBRANE PROTEIN LOLE"/>
    <property type="match status" value="1"/>
</dbReference>
<dbReference type="Proteomes" id="UP000183994">
    <property type="component" value="Unassembled WGS sequence"/>
</dbReference>
<reference evidence="12" key="1">
    <citation type="submission" date="2016-11" db="EMBL/GenBank/DDBJ databases">
        <authorList>
            <person name="Varghese N."/>
            <person name="Submissions S."/>
        </authorList>
    </citation>
    <scope>NUCLEOTIDE SEQUENCE [LARGE SCALE GENOMIC DNA]</scope>
    <source>
        <strain evidence="12">DSM 16219</strain>
    </source>
</reference>
<evidence type="ECO:0000259" key="9">
    <source>
        <dbReference type="Pfam" id="PF02687"/>
    </source>
</evidence>
<comment type="subcellular location">
    <subcellularLocation>
        <location evidence="1">Cell membrane</location>
        <topology evidence="1">Multi-pass membrane protein</topology>
    </subcellularLocation>
</comment>
<protein>
    <submittedName>
        <fullName evidence="11">Lipoprotein-releasing system permease protein</fullName>
    </submittedName>
</protein>
<dbReference type="Pfam" id="PF02687">
    <property type="entry name" value="FtsX"/>
    <property type="match status" value="1"/>
</dbReference>
<keyword evidence="12" id="KW-1185">Reference proteome</keyword>
<accession>A0A1M6CMA7</accession>
<dbReference type="InterPro" id="IPR011925">
    <property type="entry name" value="LolCE_TM"/>
</dbReference>
<comment type="similarity">
    <text evidence="2">Belongs to the ABC-4 integral membrane protein family. LolC/E subfamily.</text>
</comment>
<evidence type="ECO:0000313" key="11">
    <source>
        <dbReference type="EMBL" id="SHI62079.1"/>
    </source>
</evidence>
<keyword evidence="11" id="KW-0449">Lipoprotein</keyword>
<dbReference type="InterPro" id="IPR025857">
    <property type="entry name" value="MacB_PCD"/>
</dbReference>
<evidence type="ECO:0000256" key="4">
    <source>
        <dbReference type="ARBA" id="ARBA00022475"/>
    </source>
</evidence>
<feature type="transmembrane region" description="Helical" evidence="8">
    <location>
        <begin position="381"/>
        <end position="401"/>
    </location>
</feature>
<dbReference type="Pfam" id="PF12704">
    <property type="entry name" value="MacB_PCD"/>
    <property type="match status" value="1"/>
</dbReference>
<keyword evidence="5 8" id="KW-0812">Transmembrane</keyword>
<keyword evidence="7 8" id="KW-0472">Membrane</keyword>